<evidence type="ECO:0000256" key="1">
    <source>
        <dbReference type="SAM" id="MobiDB-lite"/>
    </source>
</evidence>
<organism evidence="2 3">
    <name type="scientific">Bathycoccus prasinos</name>
    <dbReference type="NCBI Taxonomy" id="41875"/>
    <lineage>
        <taxon>Eukaryota</taxon>
        <taxon>Viridiplantae</taxon>
        <taxon>Chlorophyta</taxon>
        <taxon>Mamiellophyceae</taxon>
        <taxon>Mamiellales</taxon>
        <taxon>Bathycoccaceae</taxon>
        <taxon>Bathycoccus</taxon>
    </lineage>
</organism>
<protein>
    <submittedName>
        <fullName evidence="2">Uncharacterized protein</fullName>
    </submittedName>
</protein>
<feature type="compositionally biased region" description="Basic and acidic residues" evidence="1">
    <location>
        <begin position="227"/>
        <end position="246"/>
    </location>
</feature>
<keyword evidence="3" id="KW-1185">Reference proteome</keyword>
<sequence length="663" mass="74362">MAFAESVQGLPKKSKAKKKIQDSFELYSELLIQRVFREEECKPLAEMDPELHKLKTEIEDPDNAWFALKQEIPTDWSKLNLEELLIQADYAMKRASFDIPGWVWKECGAEPKSIAAAEAKRVSSTKTCIDCVERCVKYFLSMSFDNNKKSTTSTSSGKGMPLNKDDARGLSEILGKITEITTLRRAAGCVLQCPPDLQSYIARLVFFKYAFRKHMRRLISSVEATNTDEHSAEGKKSKSALKEQRRDRGITAMHDAAVLCRNYRGDIIHFLADSMGAHSGQKIGNNTDANTVFPSSKFLVDLLPNVLEEDDEIFEAALGLGDFDDEWEKQASRVLGLKLISTKNVGINASAGPDLVRRPMLQRWNFERQSFEDVPSNFSKEVEINLSSLRINEDKKVGSSAGDGADDGDDDDDDDSPANDPDMKIDESKYYKEEQLEVPREEQEGYKKRAAAEAGKNRIDVGDENDTASGTIGEVRAYFDYLRVLRRYISVLRGKRTTIGRNKADTLMRCSGNTPAPTLLLAKLPEGMIRAIDPSSASMELAAISEEKFESIFIAWVSAKKFLTTAHLNPEKAANDDLFFFDGNTNVEGAKELREMMEAAPPLSTEATGAKKQFMERTETDALEEMDQDLEKEVMAFLDEMKPPDADHDDDEEGEEVEEEEDE</sequence>
<gene>
    <name evidence="2" type="ORF">Bathy05g00090</name>
</gene>
<dbReference type="EMBL" id="FO082274">
    <property type="protein sequence ID" value="CCO16427.1"/>
    <property type="molecule type" value="Genomic_DNA"/>
</dbReference>
<feature type="compositionally biased region" description="Acidic residues" evidence="1">
    <location>
        <begin position="647"/>
        <end position="663"/>
    </location>
</feature>
<feature type="region of interest" description="Disordered" evidence="1">
    <location>
        <begin position="224"/>
        <end position="246"/>
    </location>
</feature>
<evidence type="ECO:0000313" key="2">
    <source>
        <dbReference type="EMBL" id="CCO16427.1"/>
    </source>
</evidence>
<dbReference type="GeneID" id="19015513"/>
<accession>K8EED0</accession>
<feature type="compositionally biased region" description="Basic and acidic residues" evidence="1">
    <location>
        <begin position="421"/>
        <end position="446"/>
    </location>
</feature>
<reference evidence="2 3" key="1">
    <citation type="submission" date="2011-10" db="EMBL/GenBank/DDBJ databases">
        <authorList>
            <person name="Genoscope - CEA"/>
        </authorList>
    </citation>
    <scope>NUCLEOTIDE SEQUENCE [LARGE SCALE GENOMIC DNA]</scope>
    <source>
        <strain evidence="2 3">RCC 1105</strain>
    </source>
</reference>
<feature type="compositionally biased region" description="Acidic residues" evidence="1">
    <location>
        <begin position="404"/>
        <end position="417"/>
    </location>
</feature>
<dbReference type="Proteomes" id="UP000198341">
    <property type="component" value="Chromosome 5"/>
</dbReference>
<dbReference type="RefSeq" id="XP_007512869.1">
    <property type="nucleotide sequence ID" value="XM_007512807.1"/>
</dbReference>
<proteinExistence type="predicted"/>
<name>K8EED0_9CHLO</name>
<feature type="region of interest" description="Disordered" evidence="1">
    <location>
        <begin position="638"/>
        <end position="663"/>
    </location>
</feature>
<dbReference type="KEGG" id="bpg:Bathy05g00090"/>
<dbReference type="AlphaFoldDB" id="K8EED0"/>
<evidence type="ECO:0000313" key="3">
    <source>
        <dbReference type="Proteomes" id="UP000198341"/>
    </source>
</evidence>
<feature type="region of interest" description="Disordered" evidence="1">
    <location>
        <begin position="395"/>
        <end position="446"/>
    </location>
</feature>